<keyword evidence="1" id="KW-0812">Transmembrane</keyword>
<reference evidence="3" key="1">
    <citation type="submission" date="2017-12" db="EMBL/GenBank/DDBJ databases">
        <authorList>
            <consortium name="DOE Joint Genome Institute"/>
            <person name="Mondo S.J."/>
            <person name="Kjaerbolling I."/>
            <person name="Vesth T.C."/>
            <person name="Frisvad J.C."/>
            <person name="Nybo J.L."/>
            <person name="Theobald S."/>
            <person name="Kuo A."/>
            <person name="Bowyer P."/>
            <person name="Matsuda Y."/>
            <person name="Lyhne E.K."/>
            <person name="Kogle M.E."/>
            <person name="Clum A."/>
            <person name="Lipzen A."/>
            <person name="Salamov A."/>
            <person name="Ngan C.Y."/>
            <person name="Daum C."/>
            <person name="Chiniquy J."/>
            <person name="Barry K."/>
            <person name="LaButti K."/>
            <person name="Haridas S."/>
            <person name="Simmons B.A."/>
            <person name="Magnuson J.K."/>
            <person name="Mortensen U.H."/>
            <person name="Larsen T.O."/>
            <person name="Grigoriev I.V."/>
            <person name="Baker S.E."/>
            <person name="Andersen M.R."/>
            <person name="Nordberg H.P."/>
            <person name="Cantor M.N."/>
            <person name="Hua S.X."/>
        </authorList>
    </citation>
    <scope>NUCLEOTIDE SEQUENCE [LARGE SCALE GENOMIC DNA]</scope>
    <source>
        <strain evidence="3">IBT 19404</strain>
    </source>
</reference>
<evidence type="ECO:0000256" key="1">
    <source>
        <dbReference type="SAM" id="Phobius"/>
    </source>
</evidence>
<organism evidence="2 3">
    <name type="scientific">Aspergillus taichungensis</name>
    <dbReference type="NCBI Taxonomy" id="482145"/>
    <lineage>
        <taxon>Eukaryota</taxon>
        <taxon>Fungi</taxon>
        <taxon>Dikarya</taxon>
        <taxon>Ascomycota</taxon>
        <taxon>Pezizomycotina</taxon>
        <taxon>Eurotiomycetes</taxon>
        <taxon>Eurotiomycetidae</taxon>
        <taxon>Eurotiales</taxon>
        <taxon>Aspergillaceae</taxon>
        <taxon>Aspergillus</taxon>
        <taxon>Aspergillus subgen. Circumdati</taxon>
    </lineage>
</organism>
<protein>
    <submittedName>
        <fullName evidence="2">Uncharacterized protein</fullName>
    </submittedName>
</protein>
<evidence type="ECO:0000313" key="3">
    <source>
        <dbReference type="Proteomes" id="UP000235023"/>
    </source>
</evidence>
<dbReference type="EMBL" id="KZ559512">
    <property type="protein sequence ID" value="PLN84332.1"/>
    <property type="molecule type" value="Genomic_DNA"/>
</dbReference>
<evidence type="ECO:0000313" key="2">
    <source>
        <dbReference type="EMBL" id="PLN84332.1"/>
    </source>
</evidence>
<feature type="transmembrane region" description="Helical" evidence="1">
    <location>
        <begin position="15"/>
        <end position="36"/>
    </location>
</feature>
<accession>A0A2J5I377</accession>
<dbReference type="Proteomes" id="UP000235023">
    <property type="component" value="Unassembled WGS sequence"/>
</dbReference>
<name>A0A2J5I377_9EURO</name>
<keyword evidence="1" id="KW-0472">Membrane</keyword>
<gene>
    <name evidence="2" type="ORF">BDW42DRAFT_162942</name>
</gene>
<proteinExistence type="predicted"/>
<sequence length="67" mass="8182">MTRGDDEWIVFNFSFSFSFSFSFLYSFYLFCFWVLMDFWLGRVTESYDWPEYNTLKEQPVGRSKIAV</sequence>
<dbReference type="AlphaFoldDB" id="A0A2J5I377"/>
<keyword evidence="3" id="KW-1185">Reference proteome</keyword>
<keyword evidence="1" id="KW-1133">Transmembrane helix</keyword>